<keyword evidence="6 8" id="KW-1133">Transmembrane helix</keyword>
<feature type="transmembrane region" description="Helical" evidence="8">
    <location>
        <begin position="301"/>
        <end position="320"/>
    </location>
</feature>
<feature type="transmembrane region" description="Helical" evidence="8">
    <location>
        <begin position="80"/>
        <end position="100"/>
    </location>
</feature>
<dbReference type="GO" id="GO:0016020">
    <property type="term" value="C:membrane"/>
    <property type="evidence" value="ECO:0007669"/>
    <property type="project" value="UniProtKB-SubCell"/>
</dbReference>
<feature type="transmembrane region" description="Helical" evidence="8">
    <location>
        <begin position="144"/>
        <end position="163"/>
    </location>
</feature>
<dbReference type="RefSeq" id="WP_171417043.1">
    <property type="nucleotide sequence ID" value="NZ_JABFOR010000015.1"/>
</dbReference>
<feature type="transmembrane region" description="Helical" evidence="8">
    <location>
        <begin position="40"/>
        <end position="60"/>
    </location>
</feature>
<dbReference type="PANTHER" id="PTHR34975">
    <property type="entry name" value="SPORE GERMINATION PROTEIN A2"/>
    <property type="match status" value="1"/>
</dbReference>
<dbReference type="Pfam" id="PF03845">
    <property type="entry name" value="Spore_permease"/>
    <property type="match status" value="1"/>
</dbReference>
<evidence type="ECO:0000256" key="8">
    <source>
        <dbReference type="SAM" id="Phobius"/>
    </source>
</evidence>
<organism evidence="9 10">
    <name type="scientific">Paenibacillus alvei</name>
    <name type="common">Bacillus alvei</name>
    <dbReference type="NCBI Taxonomy" id="44250"/>
    <lineage>
        <taxon>Bacteria</taxon>
        <taxon>Bacillati</taxon>
        <taxon>Bacillota</taxon>
        <taxon>Bacilli</taxon>
        <taxon>Bacillales</taxon>
        <taxon>Paenibacillaceae</taxon>
        <taxon>Paenibacillus</taxon>
    </lineage>
</organism>
<feature type="transmembrane region" description="Helical" evidence="8">
    <location>
        <begin position="12"/>
        <end position="34"/>
    </location>
</feature>
<comment type="subcellular location">
    <subcellularLocation>
        <location evidence="1">Membrane</location>
        <topology evidence="1">Multi-pass membrane protein</topology>
    </subcellularLocation>
</comment>
<accession>A0AAP7A2D8</accession>
<feature type="transmembrane region" description="Helical" evidence="8">
    <location>
        <begin position="190"/>
        <end position="208"/>
    </location>
</feature>
<evidence type="ECO:0000256" key="5">
    <source>
        <dbReference type="ARBA" id="ARBA00022692"/>
    </source>
</evidence>
<proteinExistence type="inferred from homology"/>
<evidence type="ECO:0000256" key="2">
    <source>
        <dbReference type="ARBA" id="ARBA00007998"/>
    </source>
</evidence>
<dbReference type="GO" id="GO:0009847">
    <property type="term" value="P:spore germination"/>
    <property type="evidence" value="ECO:0007669"/>
    <property type="project" value="InterPro"/>
</dbReference>
<evidence type="ECO:0000256" key="6">
    <source>
        <dbReference type="ARBA" id="ARBA00022989"/>
    </source>
</evidence>
<keyword evidence="5 8" id="KW-0812">Transmembrane</keyword>
<dbReference type="NCBIfam" id="TIGR00912">
    <property type="entry name" value="2A0309"/>
    <property type="match status" value="1"/>
</dbReference>
<feature type="transmembrane region" description="Helical" evidence="8">
    <location>
        <begin position="220"/>
        <end position="247"/>
    </location>
</feature>
<feature type="transmembrane region" description="Helical" evidence="8">
    <location>
        <begin position="336"/>
        <end position="355"/>
    </location>
</feature>
<comment type="caution">
    <text evidence="9">The sequence shown here is derived from an EMBL/GenBank/DDBJ whole genome shotgun (WGS) entry which is preliminary data.</text>
</comment>
<reference evidence="9 10" key="1">
    <citation type="submission" date="2020-05" db="EMBL/GenBank/DDBJ databases">
        <title>Whole genome sequencing and identification of novel metabolites from Paenibacillus alvei strain JR949.</title>
        <authorList>
            <person name="Rajendhran J."/>
            <person name="Sree Pranav P."/>
            <person name="Mahalakshmi B."/>
            <person name="Karthikeyan R."/>
        </authorList>
    </citation>
    <scope>NUCLEOTIDE SEQUENCE [LARGE SCALE GENOMIC DNA]</scope>
    <source>
        <strain evidence="9 10">JR949</strain>
    </source>
</reference>
<evidence type="ECO:0000256" key="1">
    <source>
        <dbReference type="ARBA" id="ARBA00004141"/>
    </source>
</evidence>
<gene>
    <name evidence="9" type="ORF">HMI46_13640</name>
</gene>
<feature type="transmembrane region" description="Helical" evidence="8">
    <location>
        <begin position="267"/>
        <end position="289"/>
    </location>
</feature>
<evidence type="ECO:0000256" key="7">
    <source>
        <dbReference type="ARBA" id="ARBA00023136"/>
    </source>
</evidence>
<evidence type="ECO:0000256" key="3">
    <source>
        <dbReference type="ARBA" id="ARBA00022448"/>
    </source>
</evidence>
<comment type="similarity">
    <text evidence="2">Belongs to the amino acid-polyamine-organocation (APC) superfamily. Spore germination protein (SGP) (TC 2.A.3.9) family.</text>
</comment>
<protein>
    <submittedName>
        <fullName evidence="9">Endospore germination permease</fullName>
    </submittedName>
</protein>
<dbReference type="Proteomes" id="UP000552038">
    <property type="component" value="Unassembled WGS sequence"/>
</dbReference>
<dbReference type="PANTHER" id="PTHR34975:SF2">
    <property type="entry name" value="SPORE GERMINATION PROTEIN A2"/>
    <property type="match status" value="1"/>
</dbReference>
<keyword evidence="4" id="KW-0309">Germination</keyword>
<dbReference type="EMBL" id="JABFOR010000015">
    <property type="protein sequence ID" value="NOJ71593.1"/>
    <property type="molecule type" value="Genomic_DNA"/>
</dbReference>
<dbReference type="AlphaFoldDB" id="A0AAP7A2D8"/>
<name>A0AAP7A2D8_PAEAL</name>
<feature type="transmembrane region" description="Helical" evidence="8">
    <location>
        <begin position="120"/>
        <end position="137"/>
    </location>
</feature>
<evidence type="ECO:0000313" key="10">
    <source>
        <dbReference type="Proteomes" id="UP000552038"/>
    </source>
</evidence>
<keyword evidence="7 8" id="KW-0472">Membrane</keyword>
<evidence type="ECO:0000256" key="4">
    <source>
        <dbReference type="ARBA" id="ARBA00022544"/>
    </source>
</evidence>
<dbReference type="InterPro" id="IPR004761">
    <property type="entry name" value="Spore_GerAB"/>
</dbReference>
<sequence length="377" mass="42993">MERGRITWPQLCMLTYLMVCATAVLVIPTVASQIAGRDAWMTSIIGSVAGFITLFIAMRLNRYYPEMTMVEYAPKLIGRWAGMIANGVFLFFLLHNVGLIVREYGEFIVGSLLIRTPETVINTALIFVCAVAIRGGIEVIGKFALLIAPLFMILLLCIPLFLLPELSVTEMFPILNNGWRLVLEGSITPATWFLGFLLIGFFLPYAIGNRSRIKWSLSPLILTLLTMVLTNLVCLFLFGPLTSMFTFPVFVASRYISLARFFEHVEAIVVVLWVMGGFVQIAAWYYVLVLGTAQWLRLKDYRPIIFPIGVLIIAMSFWISDNLQDMVDLFMTTEPLFSATMLLLYPLLLLIIAWWKRRRAQHWKRRESSRNFDEKSD</sequence>
<evidence type="ECO:0000313" key="9">
    <source>
        <dbReference type="EMBL" id="NOJ71593.1"/>
    </source>
</evidence>
<keyword evidence="3" id="KW-0813">Transport</keyword>